<reference evidence="19" key="1">
    <citation type="submission" date="2020-05" db="EMBL/GenBank/DDBJ databases">
        <authorList>
            <person name="Chiriac C."/>
            <person name="Salcher M."/>
            <person name="Ghai R."/>
            <person name="Kavagutti S V."/>
        </authorList>
    </citation>
    <scope>NUCLEOTIDE SEQUENCE</scope>
</reference>
<dbReference type="EMBL" id="CAFBMK010000471">
    <property type="protein sequence ID" value="CAB4960113.1"/>
    <property type="molecule type" value="Genomic_DNA"/>
</dbReference>
<dbReference type="NCBIfam" id="TIGR00229">
    <property type="entry name" value="sensory_box"/>
    <property type="match status" value="2"/>
</dbReference>
<accession>A0A6J7KZ97</accession>
<keyword evidence="5" id="KW-0716">Sensory transduction</keyword>
<dbReference type="PANTHER" id="PTHR41523">
    <property type="entry name" value="TWO-COMPONENT SYSTEM SENSOR PROTEIN"/>
    <property type="match status" value="1"/>
</dbReference>
<evidence type="ECO:0000256" key="4">
    <source>
        <dbReference type="ARBA" id="ARBA00022553"/>
    </source>
</evidence>
<dbReference type="GO" id="GO:0009881">
    <property type="term" value="F:photoreceptor activity"/>
    <property type="evidence" value="ECO:0007669"/>
    <property type="project" value="UniProtKB-KW"/>
</dbReference>
<evidence type="ECO:0000259" key="18">
    <source>
        <dbReference type="PROSITE" id="PS50113"/>
    </source>
</evidence>
<keyword evidence="15" id="KW-0675">Receptor</keyword>
<feature type="domain" description="PAC" evidence="18">
    <location>
        <begin position="224"/>
        <end position="276"/>
    </location>
</feature>
<evidence type="ECO:0000256" key="3">
    <source>
        <dbReference type="ARBA" id="ARBA00022543"/>
    </source>
</evidence>
<keyword evidence="6" id="KW-0285">Flavoprotein</keyword>
<dbReference type="PROSITE" id="PS50113">
    <property type="entry name" value="PAC"/>
    <property type="match status" value="2"/>
</dbReference>
<proteinExistence type="predicted"/>
<dbReference type="CDD" id="cd00130">
    <property type="entry name" value="PAS"/>
    <property type="match status" value="2"/>
</dbReference>
<dbReference type="Pfam" id="PF07536">
    <property type="entry name" value="HWE_HK"/>
    <property type="match status" value="1"/>
</dbReference>
<evidence type="ECO:0000256" key="11">
    <source>
        <dbReference type="ARBA" id="ARBA00022777"/>
    </source>
</evidence>
<dbReference type="SMART" id="SM00091">
    <property type="entry name" value="PAS"/>
    <property type="match status" value="2"/>
</dbReference>
<dbReference type="InterPro" id="IPR013655">
    <property type="entry name" value="PAS_fold_3"/>
</dbReference>
<dbReference type="EC" id="2.7.13.3" evidence="2"/>
<keyword evidence="8" id="KW-0808">Transferase</keyword>
<dbReference type="InterPro" id="IPR035965">
    <property type="entry name" value="PAS-like_dom_sf"/>
</dbReference>
<dbReference type="InterPro" id="IPR013656">
    <property type="entry name" value="PAS_4"/>
</dbReference>
<evidence type="ECO:0000259" key="17">
    <source>
        <dbReference type="PROSITE" id="PS50112"/>
    </source>
</evidence>
<evidence type="ECO:0000256" key="9">
    <source>
        <dbReference type="ARBA" id="ARBA00022737"/>
    </source>
</evidence>
<evidence type="ECO:0000256" key="8">
    <source>
        <dbReference type="ARBA" id="ARBA00022679"/>
    </source>
</evidence>
<dbReference type="InterPro" id="IPR000014">
    <property type="entry name" value="PAS"/>
</dbReference>
<dbReference type="SMART" id="SM00086">
    <property type="entry name" value="PAC"/>
    <property type="match status" value="2"/>
</dbReference>
<dbReference type="InterPro" id="IPR001610">
    <property type="entry name" value="PAC"/>
</dbReference>
<keyword evidence="10" id="KW-0547">Nucleotide-binding</keyword>
<dbReference type="SUPFAM" id="SSF55785">
    <property type="entry name" value="PYP-like sensor domain (PAS domain)"/>
    <property type="match status" value="2"/>
</dbReference>
<evidence type="ECO:0000256" key="10">
    <source>
        <dbReference type="ARBA" id="ARBA00022741"/>
    </source>
</evidence>
<sequence length="478" mass="53117">MPGRRHSPGADAPEPDTGSADAARNSYEVLFDSAAVGLTRIGLDGRFLIVNDALCRLLGRPREMLLGLGVADVTFHADLQPSMEAVARTVKTGETTGLDKRYVRPDGRIVWAHSSLTPLRDAAGEVETLLVVVTDLTARREAEEALRQSEQRLRLALQAGNFATWDWNILSGTVIWSDQVFRMHGLEVGTIQPSLEFWFSTIHPEDRPHVEAMLAAARDGHQPFEAEFRIRRLDGDIAWCASTGMFFYDDVGAPFRMIGLQRDVTQRHEWQDRQQVLIAELQHRTRNLLGVVRSLAQRTSTGLDSIEDFMLLFRERLAALARVNGLLSRLDEGQRITFDELLRSELSARGVLDDEWIGKLALDGPSGVRLRSATVQTFALALHELTTNAVKYGALAAPEGQLSVRWSVEWDGHGEARLRVDWHESGVPDVPADDAQPRGGGYGRELIERALPYQLKARTAYELTADGVRCTIDLPLCG</sequence>
<evidence type="ECO:0000256" key="7">
    <source>
        <dbReference type="ARBA" id="ARBA00022643"/>
    </source>
</evidence>
<dbReference type="GO" id="GO:0004673">
    <property type="term" value="F:protein histidine kinase activity"/>
    <property type="evidence" value="ECO:0007669"/>
    <property type="project" value="UniProtKB-EC"/>
</dbReference>
<dbReference type="PANTHER" id="PTHR41523:SF8">
    <property type="entry name" value="ETHYLENE RESPONSE SENSOR PROTEIN"/>
    <property type="match status" value="1"/>
</dbReference>
<keyword evidence="12" id="KW-0067">ATP-binding</keyword>
<keyword evidence="4" id="KW-0597">Phosphoprotein</keyword>
<evidence type="ECO:0000256" key="1">
    <source>
        <dbReference type="ARBA" id="ARBA00000085"/>
    </source>
</evidence>
<feature type="domain" description="PAS" evidence="17">
    <location>
        <begin position="23"/>
        <end position="93"/>
    </location>
</feature>
<protein>
    <recommendedName>
        <fullName evidence="2">histidine kinase</fullName>
        <ecNumber evidence="2">2.7.13.3</ecNumber>
    </recommendedName>
</protein>
<evidence type="ECO:0000256" key="5">
    <source>
        <dbReference type="ARBA" id="ARBA00022606"/>
    </source>
</evidence>
<evidence type="ECO:0000256" key="12">
    <source>
        <dbReference type="ARBA" id="ARBA00022840"/>
    </source>
</evidence>
<keyword evidence="3" id="KW-0600">Photoreceptor protein</keyword>
<keyword evidence="11" id="KW-0418">Kinase</keyword>
<comment type="catalytic activity">
    <reaction evidence="1">
        <text>ATP + protein L-histidine = ADP + protein N-phospho-L-histidine.</text>
        <dbReference type="EC" id="2.7.13.3"/>
    </reaction>
</comment>
<gene>
    <name evidence="19" type="ORF">UFOPK3564_04008</name>
</gene>
<feature type="domain" description="PAC" evidence="18">
    <location>
        <begin position="96"/>
        <end position="148"/>
    </location>
</feature>
<evidence type="ECO:0000256" key="6">
    <source>
        <dbReference type="ARBA" id="ARBA00022630"/>
    </source>
</evidence>
<organism evidence="19">
    <name type="scientific">freshwater metagenome</name>
    <dbReference type="NCBI Taxonomy" id="449393"/>
    <lineage>
        <taxon>unclassified sequences</taxon>
        <taxon>metagenomes</taxon>
        <taxon>ecological metagenomes</taxon>
    </lineage>
</organism>
<name>A0A6J7KZ97_9ZZZZ</name>
<keyword evidence="14" id="KW-0843">Virulence</keyword>
<evidence type="ECO:0000256" key="15">
    <source>
        <dbReference type="ARBA" id="ARBA00023170"/>
    </source>
</evidence>
<dbReference type="GO" id="GO:0005524">
    <property type="term" value="F:ATP binding"/>
    <property type="evidence" value="ECO:0007669"/>
    <property type="project" value="UniProtKB-KW"/>
</dbReference>
<keyword evidence="7" id="KW-0288">FMN</keyword>
<dbReference type="PROSITE" id="PS50112">
    <property type="entry name" value="PAS"/>
    <property type="match status" value="1"/>
</dbReference>
<feature type="region of interest" description="Disordered" evidence="16">
    <location>
        <begin position="1"/>
        <end position="21"/>
    </location>
</feature>
<dbReference type="Gene3D" id="3.30.450.20">
    <property type="entry name" value="PAS domain"/>
    <property type="match status" value="2"/>
</dbReference>
<dbReference type="AlphaFoldDB" id="A0A6J7KZ97"/>
<keyword evidence="13" id="KW-0157">Chromophore</keyword>
<dbReference type="Pfam" id="PF08448">
    <property type="entry name" value="PAS_4"/>
    <property type="match status" value="1"/>
</dbReference>
<dbReference type="Gene3D" id="2.10.70.100">
    <property type="match status" value="1"/>
</dbReference>
<evidence type="ECO:0000313" key="19">
    <source>
        <dbReference type="EMBL" id="CAB4960113.1"/>
    </source>
</evidence>
<dbReference type="Gene3D" id="3.30.565.10">
    <property type="entry name" value="Histidine kinase-like ATPase, C-terminal domain"/>
    <property type="match status" value="1"/>
</dbReference>
<dbReference type="InterPro" id="IPR011102">
    <property type="entry name" value="Sig_transdc_His_kinase_HWE"/>
</dbReference>
<evidence type="ECO:0000256" key="2">
    <source>
        <dbReference type="ARBA" id="ARBA00012438"/>
    </source>
</evidence>
<evidence type="ECO:0000256" key="16">
    <source>
        <dbReference type="SAM" id="MobiDB-lite"/>
    </source>
</evidence>
<keyword evidence="9" id="KW-0677">Repeat</keyword>
<dbReference type="InterPro" id="IPR036890">
    <property type="entry name" value="HATPase_C_sf"/>
</dbReference>
<dbReference type="SMART" id="SM00911">
    <property type="entry name" value="HWE_HK"/>
    <property type="match status" value="1"/>
</dbReference>
<dbReference type="InterPro" id="IPR000700">
    <property type="entry name" value="PAS-assoc_C"/>
</dbReference>
<evidence type="ECO:0000256" key="14">
    <source>
        <dbReference type="ARBA" id="ARBA00023026"/>
    </source>
</evidence>
<dbReference type="Pfam" id="PF08447">
    <property type="entry name" value="PAS_3"/>
    <property type="match status" value="1"/>
</dbReference>
<evidence type="ECO:0000256" key="13">
    <source>
        <dbReference type="ARBA" id="ARBA00022991"/>
    </source>
</evidence>